<evidence type="ECO:0000256" key="1">
    <source>
        <dbReference type="SAM" id="MobiDB-lite"/>
    </source>
</evidence>
<organism evidence="3 4">
    <name type="scientific">Cyclotella cryptica</name>
    <dbReference type="NCBI Taxonomy" id="29204"/>
    <lineage>
        <taxon>Eukaryota</taxon>
        <taxon>Sar</taxon>
        <taxon>Stramenopiles</taxon>
        <taxon>Ochrophyta</taxon>
        <taxon>Bacillariophyta</taxon>
        <taxon>Coscinodiscophyceae</taxon>
        <taxon>Thalassiosirophycidae</taxon>
        <taxon>Stephanodiscales</taxon>
        <taxon>Stephanodiscaceae</taxon>
        <taxon>Cyclotella</taxon>
    </lineage>
</organism>
<accession>A0ABD3PBG9</accession>
<feature type="compositionally biased region" description="Polar residues" evidence="1">
    <location>
        <begin position="231"/>
        <end position="241"/>
    </location>
</feature>
<comment type="caution">
    <text evidence="3">The sequence shown here is derived from an EMBL/GenBank/DDBJ whole genome shotgun (WGS) entry which is preliminary data.</text>
</comment>
<dbReference type="AlphaFoldDB" id="A0ABD3PBG9"/>
<protein>
    <submittedName>
        <fullName evidence="3">Uncharacterized protein</fullName>
    </submittedName>
</protein>
<sequence length="327" mass="36912">MISPSHDYFRFRWRPKSISFFLAVALALSVYSSVDCRLSKVALGFTPNMYSTDVVDFGLWSFEGPDGACVSHRDAFQDFSWAVSVKTSMTWSWFINSDISWTTSRIFAITSFFFGTFSFVTALRNTCLSEPWLVDVLIYTSTAAMLCEASKLGLFFGSNLCISPDYWYNSSTDKFTGSKECSLGQSAFVSIGSIASYFISVIIGLGFACRSVDPRDDIDYYDEKSLQSWMHNDYPGSQQQEAPYGDPFSQQQDNTTTTDNSTPRQRERLEVSERTGISVQKSARVGHNSEEEEYDEFGDLDGARIIRSSYAHKRLDDMSVVSWDSYA</sequence>
<evidence type="ECO:0000313" key="3">
    <source>
        <dbReference type="EMBL" id="KAL3784531.1"/>
    </source>
</evidence>
<keyword evidence="2" id="KW-1133">Transmembrane helix</keyword>
<dbReference type="EMBL" id="JABMIG020000234">
    <property type="protein sequence ID" value="KAL3784531.1"/>
    <property type="molecule type" value="Genomic_DNA"/>
</dbReference>
<reference evidence="3 4" key="1">
    <citation type="journal article" date="2020" name="G3 (Bethesda)">
        <title>Improved Reference Genome for Cyclotella cryptica CCMP332, a Model for Cell Wall Morphogenesis, Salinity Adaptation, and Lipid Production in Diatoms (Bacillariophyta).</title>
        <authorList>
            <person name="Roberts W.R."/>
            <person name="Downey K.M."/>
            <person name="Ruck E.C."/>
            <person name="Traller J.C."/>
            <person name="Alverson A.J."/>
        </authorList>
    </citation>
    <scope>NUCLEOTIDE SEQUENCE [LARGE SCALE GENOMIC DNA]</scope>
    <source>
        <strain evidence="3 4">CCMP332</strain>
    </source>
</reference>
<keyword evidence="2" id="KW-0812">Transmembrane</keyword>
<feature type="compositionally biased region" description="Low complexity" evidence="1">
    <location>
        <begin position="249"/>
        <end position="262"/>
    </location>
</feature>
<feature type="compositionally biased region" description="Basic and acidic residues" evidence="1">
    <location>
        <begin position="264"/>
        <end position="273"/>
    </location>
</feature>
<name>A0ABD3PBG9_9STRA</name>
<proteinExistence type="predicted"/>
<evidence type="ECO:0000313" key="4">
    <source>
        <dbReference type="Proteomes" id="UP001516023"/>
    </source>
</evidence>
<evidence type="ECO:0000256" key="2">
    <source>
        <dbReference type="SAM" id="Phobius"/>
    </source>
</evidence>
<dbReference type="Proteomes" id="UP001516023">
    <property type="component" value="Unassembled WGS sequence"/>
</dbReference>
<feature type="region of interest" description="Disordered" evidence="1">
    <location>
        <begin position="231"/>
        <end position="295"/>
    </location>
</feature>
<keyword evidence="4" id="KW-1185">Reference proteome</keyword>
<feature type="transmembrane region" description="Helical" evidence="2">
    <location>
        <begin position="187"/>
        <end position="208"/>
    </location>
</feature>
<gene>
    <name evidence="3" type="ORF">HJC23_012166</name>
</gene>
<keyword evidence="2" id="KW-0472">Membrane</keyword>